<accession>A0A424WAY4</accession>
<gene>
    <name evidence="2" type="ORF">DY367_17960</name>
</gene>
<evidence type="ECO:0000313" key="2">
    <source>
        <dbReference type="EMBL" id="RPJ90384.1"/>
    </source>
</evidence>
<keyword evidence="1" id="KW-0472">Membrane</keyword>
<dbReference type="Proteomes" id="UP000285324">
    <property type="component" value="Unassembled WGS sequence"/>
</dbReference>
<reference evidence="2 3" key="1">
    <citation type="submission" date="2018-08" db="EMBL/GenBank/DDBJ databases">
        <title>Achromobacter xylosoxidans Genome sequencing and assembly.</title>
        <authorList>
            <person name="Wang R."/>
            <person name="Rensing C."/>
            <person name="Li Y."/>
        </authorList>
    </citation>
    <scope>NUCLEOTIDE SEQUENCE [LARGE SCALE GENOMIC DNA]</scope>
    <source>
        <strain evidence="2 3">GD003A</strain>
    </source>
</reference>
<feature type="transmembrane region" description="Helical" evidence="1">
    <location>
        <begin position="12"/>
        <end position="30"/>
    </location>
</feature>
<sequence>MMIGMGHQHLVAILIGVVNFASAVQLLLYCRNGARFRRRMSWLVDLLLVDRGVCSLPRQPRGGGREEYRS</sequence>
<dbReference type="EMBL" id="QVXO01000027">
    <property type="protein sequence ID" value="RPJ90384.1"/>
    <property type="molecule type" value="Genomic_DNA"/>
</dbReference>
<protein>
    <submittedName>
        <fullName evidence="2">Phage holin family protein</fullName>
    </submittedName>
</protein>
<dbReference type="AlphaFoldDB" id="A0A424WAY4"/>
<name>A0A424WAY4_ALCXX</name>
<dbReference type="OrthoDB" id="8657014at2"/>
<comment type="caution">
    <text evidence="2">The sequence shown here is derived from an EMBL/GenBank/DDBJ whole genome shotgun (WGS) entry which is preliminary data.</text>
</comment>
<proteinExistence type="predicted"/>
<keyword evidence="1" id="KW-0812">Transmembrane</keyword>
<organism evidence="2 3">
    <name type="scientific">Alcaligenes xylosoxydans xylosoxydans</name>
    <name type="common">Achromobacter xylosoxidans</name>
    <dbReference type="NCBI Taxonomy" id="85698"/>
    <lineage>
        <taxon>Bacteria</taxon>
        <taxon>Pseudomonadati</taxon>
        <taxon>Pseudomonadota</taxon>
        <taxon>Betaproteobacteria</taxon>
        <taxon>Burkholderiales</taxon>
        <taxon>Alcaligenaceae</taxon>
        <taxon>Achromobacter</taxon>
    </lineage>
</organism>
<evidence type="ECO:0000313" key="3">
    <source>
        <dbReference type="Proteomes" id="UP000285324"/>
    </source>
</evidence>
<keyword evidence="1" id="KW-1133">Transmembrane helix</keyword>
<evidence type="ECO:0000256" key="1">
    <source>
        <dbReference type="SAM" id="Phobius"/>
    </source>
</evidence>